<dbReference type="Pfam" id="PF00956">
    <property type="entry name" value="NAP"/>
    <property type="match status" value="1"/>
</dbReference>
<dbReference type="AlphaFoldDB" id="A0A6A6V9C8"/>
<feature type="compositionally biased region" description="Acidic residues" evidence="3">
    <location>
        <begin position="284"/>
        <end position="305"/>
    </location>
</feature>
<feature type="region of interest" description="Disordered" evidence="3">
    <location>
        <begin position="284"/>
        <end position="333"/>
    </location>
</feature>
<organism evidence="4 5">
    <name type="scientific">Sporormia fimetaria CBS 119925</name>
    <dbReference type="NCBI Taxonomy" id="1340428"/>
    <lineage>
        <taxon>Eukaryota</taxon>
        <taxon>Fungi</taxon>
        <taxon>Dikarya</taxon>
        <taxon>Ascomycota</taxon>
        <taxon>Pezizomycotina</taxon>
        <taxon>Dothideomycetes</taxon>
        <taxon>Pleosporomycetidae</taxon>
        <taxon>Pleosporales</taxon>
        <taxon>Sporormiaceae</taxon>
        <taxon>Sporormia</taxon>
    </lineage>
</organism>
<dbReference type="GO" id="GO:0005634">
    <property type="term" value="C:nucleus"/>
    <property type="evidence" value="ECO:0007669"/>
    <property type="project" value="InterPro"/>
</dbReference>
<dbReference type="Gene3D" id="1.20.5.1500">
    <property type="match status" value="1"/>
</dbReference>
<evidence type="ECO:0008006" key="6">
    <source>
        <dbReference type="Google" id="ProtNLM"/>
    </source>
</evidence>
<feature type="compositionally biased region" description="Acidic residues" evidence="3">
    <location>
        <begin position="236"/>
        <end position="251"/>
    </location>
</feature>
<evidence type="ECO:0000313" key="4">
    <source>
        <dbReference type="EMBL" id="KAF2746140.1"/>
    </source>
</evidence>
<dbReference type="PANTHER" id="PTHR11875">
    <property type="entry name" value="TESTIS-SPECIFIC Y-ENCODED PROTEIN"/>
    <property type="match status" value="1"/>
</dbReference>
<comment type="similarity">
    <text evidence="1 2">Belongs to the nucleosome assembly protein (NAP) family.</text>
</comment>
<sequence length="333" mass="38601">MTDHSSEEVLARFEELTALEAEFEDVELQTIRKANELNEPLYKKRAEIIAKIPHFWALVFEQSPTELDSYILPSDSKVFADCLQSLEITRFEIDDPKGDPRSFSMKFTFSDNEYFKDEVLEKFFWYRKSLDGWQGLVSEPVKVNWKKDHDLTYGLTDAAYKLYEARKKLPKGANETELKEYKSLAEKIENSEDPQLSFFAWFAYVSSYKFVTAEESQQAAKKLAEELEKRKKGEKVDEEEPEDDDEQDYQETEVFPMGDQVATIITEDMWPSAIKYYKLAHEAEDDDEHLSEIEFDDLDDESDGEIDIRALVGKGKKNKASGDLPPAKKPRKA</sequence>
<dbReference type="InterPro" id="IPR037231">
    <property type="entry name" value="NAP-like_sf"/>
</dbReference>
<dbReference type="SUPFAM" id="SSF143113">
    <property type="entry name" value="NAP-like"/>
    <property type="match status" value="1"/>
</dbReference>
<evidence type="ECO:0000313" key="5">
    <source>
        <dbReference type="Proteomes" id="UP000799440"/>
    </source>
</evidence>
<feature type="region of interest" description="Disordered" evidence="3">
    <location>
        <begin position="228"/>
        <end position="253"/>
    </location>
</feature>
<proteinExistence type="inferred from homology"/>
<protein>
    <recommendedName>
        <fullName evidence="6">NAP family protein</fullName>
    </recommendedName>
</protein>
<dbReference type="Proteomes" id="UP000799440">
    <property type="component" value="Unassembled WGS sequence"/>
</dbReference>
<reference evidence="4" key="1">
    <citation type="journal article" date="2020" name="Stud. Mycol.">
        <title>101 Dothideomycetes genomes: a test case for predicting lifestyles and emergence of pathogens.</title>
        <authorList>
            <person name="Haridas S."/>
            <person name="Albert R."/>
            <person name="Binder M."/>
            <person name="Bloem J."/>
            <person name="Labutti K."/>
            <person name="Salamov A."/>
            <person name="Andreopoulos B."/>
            <person name="Baker S."/>
            <person name="Barry K."/>
            <person name="Bills G."/>
            <person name="Bluhm B."/>
            <person name="Cannon C."/>
            <person name="Castanera R."/>
            <person name="Culley D."/>
            <person name="Daum C."/>
            <person name="Ezra D."/>
            <person name="Gonzalez J."/>
            <person name="Henrissat B."/>
            <person name="Kuo A."/>
            <person name="Liang C."/>
            <person name="Lipzen A."/>
            <person name="Lutzoni F."/>
            <person name="Magnuson J."/>
            <person name="Mondo S."/>
            <person name="Nolan M."/>
            <person name="Ohm R."/>
            <person name="Pangilinan J."/>
            <person name="Park H.-J."/>
            <person name="Ramirez L."/>
            <person name="Alfaro M."/>
            <person name="Sun H."/>
            <person name="Tritt A."/>
            <person name="Yoshinaga Y."/>
            <person name="Zwiers L.-H."/>
            <person name="Turgeon B."/>
            <person name="Goodwin S."/>
            <person name="Spatafora J."/>
            <person name="Crous P."/>
            <person name="Grigoriev I."/>
        </authorList>
    </citation>
    <scope>NUCLEOTIDE SEQUENCE</scope>
    <source>
        <strain evidence="4">CBS 119925</strain>
    </source>
</reference>
<dbReference type="Gene3D" id="3.30.1120.90">
    <property type="entry name" value="Nucleosome assembly protein"/>
    <property type="match status" value="1"/>
</dbReference>
<evidence type="ECO:0000256" key="1">
    <source>
        <dbReference type="ARBA" id="ARBA00009947"/>
    </source>
</evidence>
<name>A0A6A6V9C8_9PLEO</name>
<accession>A0A6A6V9C8</accession>
<dbReference type="InterPro" id="IPR002164">
    <property type="entry name" value="NAP_family"/>
</dbReference>
<evidence type="ECO:0000256" key="2">
    <source>
        <dbReference type="RuleBase" id="RU003876"/>
    </source>
</evidence>
<keyword evidence="5" id="KW-1185">Reference proteome</keyword>
<evidence type="ECO:0000256" key="3">
    <source>
        <dbReference type="SAM" id="MobiDB-lite"/>
    </source>
</evidence>
<dbReference type="OrthoDB" id="19419at2759"/>
<dbReference type="EMBL" id="MU006579">
    <property type="protein sequence ID" value="KAF2746140.1"/>
    <property type="molecule type" value="Genomic_DNA"/>
</dbReference>
<dbReference type="GO" id="GO:0006334">
    <property type="term" value="P:nucleosome assembly"/>
    <property type="evidence" value="ECO:0007669"/>
    <property type="project" value="InterPro"/>
</dbReference>
<gene>
    <name evidence="4" type="ORF">M011DRAFT_459645</name>
</gene>